<evidence type="ECO:0000256" key="2">
    <source>
        <dbReference type="SAM" id="Phobius"/>
    </source>
</evidence>
<evidence type="ECO:0000313" key="3">
    <source>
        <dbReference type="EMBL" id="MFC6957188.1"/>
    </source>
</evidence>
<dbReference type="NCBIfam" id="TIGR01643">
    <property type="entry name" value="YD_repeat_2x"/>
    <property type="match status" value="2"/>
</dbReference>
<dbReference type="EMBL" id="JBHSYS010000002">
    <property type="protein sequence ID" value="MFC6957188.1"/>
    <property type="molecule type" value="Genomic_DNA"/>
</dbReference>
<dbReference type="Pfam" id="PF05593">
    <property type="entry name" value="RHS_repeat"/>
    <property type="match status" value="1"/>
</dbReference>
<dbReference type="InterPro" id="IPR050708">
    <property type="entry name" value="T6SS_VgrG/RHS"/>
</dbReference>
<accession>A0ABW2D7U2</accession>
<keyword evidence="2" id="KW-0472">Membrane</keyword>
<organism evidence="3 4">
    <name type="scientific">Glycomyces mayteni</name>
    <dbReference type="NCBI Taxonomy" id="543887"/>
    <lineage>
        <taxon>Bacteria</taxon>
        <taxon>Bacillati</taxon>
        <taxon>Actinomycetota</taxon>
        <taxon>Actinomycetes</taxon>
        <taxon>Glycomycetales</taxon>
        <taxon>Glycomycetaceae</taxon>
        <taxon>Glycomyces</taxon>
    </lineage>
</organism>
<feature type="compositionally biased region" description="Gly residues" evidence="1">
    <location>
        <begin position="2078"/>
        <end position="2089"/>
    </location>
</feature>
<dbReference type="InterPro" id="IPR006530">
    <property type="entry name" value="YD"/>
</dbReference>
<proteinExistence type="predicted"/>
<dbReference type="RefSeq" id="WP_382348323.1">
    <property type="nucleotide sequence ID" value="NZ_JBHMBP010000002.1"/>
</dbReference>
<name>A0ABW2D7U2_9ACTN</name>
<dbReference type="Gene3D" id="2.180.10.10">
    <property type="entry name" value="RHS repeat-associated core"/>
    <property type="match status" value="2"/>
</dbReference>
<keyword evidence="4" id="KW-1185">Reference proteome</keyword>
<feature type="region of interest" description="Disordered" evidence="1">
    <location>
        <begin position="2027"/>
        <end position="2119"/>
    </location>
</feature>
<evidence type="ECO:0000256" key="1">
    <source>
        <dbReference type="SAM" id="MobiDB-lite"/>
    </source>
</evidence>
<feature type="compositionally biased region" description="Gly residues" evidence="1">
    <location>
        <begin position="2097"/>
        <end position="2112"/>
    </location>
</feature>
<reference evidence="4" key="1">
    <citation type="journal article" date="2019" name="Int. J. Syst. Evol. Microbiol.">
        <title>The Global Catalogue of Microorganisms (GCM) 10K type strain sequencing project: providing services to taxonomists for standard genome sequencing and annotation.</title>
        <authorList>
            <consortium name="The Broad Institute Genomics Platform"/>
            <consortium name="The Broad Institute Genome Sequencing Center for Infectious Disease"/>
            <person name="Wu L."/>
            <person name="Ma J."/>
        </authorList>
    </citation>
    <scope>NUCLEOTIDE SEQUENCE [LARGE SCALE GENOMIC DNA]</scope>
    <source>
        <strain evidence="4">KACC 12634</strain>
    </source>
</reference>
<sequence length="2119" mass="227139">MANAFNGIGALGRGTGGTPLWIQQRNHAYRQSLVGTLCCLMLIIAMATSVAPLPFGAADPDLPGVDGPAEGRDGEVEARTEDSLAADSPVDAAWPEADSVEFDLSQGAVESEVGGLPVRIETMEASESDAITLSLLPADVAVAAGVDGVILAVAGAKGPVSVEIDYSSFAGLYGGNFGARLRAWELSDCAAGSEEDCTVSAGAMTSSNDSETSTVSFVVDPSYTTTQIVALAAADASAGGAFGATPLAPSSSWTQSGASGAFNWSYPIEIPPAIGDLVPTVDISYSSQDVDGRTATTNNQGSWIGEGFSYEPGYIERRYRPCEDDGRAKDTPGSADLCWAWDNATIVLNGVAADLIQDGATWRLSSDTGSKVERLTGAINGDNDGEYWKVTTTDGTQYFFGRHRLPGYESGDTVSDSTWTVPVFGDDSGDECYDSTFKDAHCDQAWRWNLDWVVDPTGNAMSYYYAKETNYYARYADTSSDGDAYTRGGYLKSIQYGLRSTDAYSAAPAKVNFTVAERCIEYTTDIDCSPSAINDGTAVNWPDVPWDRNCPASQACEANQIAPTFWTRKFLTKITTQVNSTTGYLDVDSWKLDHSFVSNGDTTRSLWLAAITRSGHTASPSISLPSTELLPVQLENRVDAVGDGVSALIRPRLATVYTDLGGRVDVAYTPTDCSVDDTPSPSTNTRRCFPVIWEPGTSDGNITDWFHKYLVDVVTVGDRVGESPNQVTDYNYLGGAAWRKAKADGVTPTDERTWNDWRGFGTVSVVGAPNTTLETRTDQTYYRGMHGNLDADGNPRTVTLTDVLGYTHTDYDELSGAPLNTVVYNGAQVIRRSATDYWRHVTAEDAHSWGTLTAAFIRENTVRVETVLEDGTWLRQTADTDYDAAYGRTTTVDDFGGPGPDDDRCTRYEYADNISAHMVEYPKRVETVAVNCATVPDRMVDVIADDLTLYDGLSYGSAPTEGLGTAIRELQSPGAADPYLTTVTTAYDDFGRITKLTDSRQNSTSLVYTDVNGRNTGQTTTNDLGHTESNTFSIDRSLALTATDANGKVTEMTHDALGRLTAIWLDPQDPDIAGALPYQSFTYNVGEDAPPSVVTKTLTNDWTTQLTTVTILDGWSRTRQIQAEGPDGGRLVEDTVYDELGRTTQVNQSYFAAEAPSTTLLVADDGEVDIQRLTEYDRAGRVVTSITADAGTELWRETFDYGGDRTHFTPADGGIATTAISDARGRLVEQRQYVGGETTGAYESTKFEYSPSDQVEKVTDPAGNIWSFGYNQRGQLISSDDPDTGTTTLTYDTVGNLISTTNQAGRTVSTVYDDLNRVVSTWEGAVNTGIQLTRRVWDTYYKGQETGSVSYGNGVTTTILYGMRNWDYQVQSTKYTISGVNAGSLAGNYTFTTTYNLDGSVLKEGFPAIAGLAADGITYARDDLGRVTKAFDAATTYASNVDYFPNGQMSSARYPVAGSTAEQTFSYDDANRLSRNILEIDDIAGTVSDVRYDFDEVGNIRSIIDSPNSEGAERQAQCFTYDWQRRLSEAWTTAAAGSDASACAGGPEATGVDGAVPYWEAWEFDDSGNRERATHRTVDGSIYSDEVYAYGLDGAGPHSLGTVTDATDNSETAAFAYDANGNTTSIERNGQQQTLTWDPTGSLTSLAILGAASSTAPGSAAGTGGTEGQTDYVYDANGQRILARDSAGATLYLPSTEVRYNASGGTLLATRYLALPGGATITKTSNTSGQLQLPDHHGTGSVAIDRDTGEITRRYLDPFGVKLSERSTTDQSWLGSRGFVNGTIDPTGLTHLGAREYDPSTGRFISRDPVLNFADNQQLNGYAYSRNNPVTWTDPSGLVNYTWDHHATTLVSAWFLMPHVLESGGDLENIHTEYEVPGASKKTPGGKGFIDLLWIDETTNTVFVWEIKSEGEASDGTAEVEEYIRYLENLDEFEGYDFELGFEIYNGSSVVIPDVGNGEGSLVIEDYQDGSGAETGVVQYEKDRGDGAFHTTRPYKITPRAGMRDLRAARGGLKNVTVNDVFRTGQNIVREGSSGKGSNSVSGKSSSRGGGKGQRSSSPRLSGGARSTGPGRSTGAVRPGGGRGGGRGSSPGRVSGISGGGIGGGRGRGGAGSEIYMMY</sequence>
<gene>
    <name evidence="3" type="ORF">ACFQS3_08285</name>
</gene>
<dbReference type="InterPro" id="IPR031325">
    <property type="entry name" value="RHS_repeat"/>
</dbReference>
<keyword evidence="2" id="KW-0812">Transmembrane</keyword>
<evidence type="ECO:0000313" key="4">
    <source>
        <dbReference type="Proteomes" id="UP001596470"/>
    </source>
</evidence>
<comment type="caution">
    <text evidence="3">The sequence shown here is derived from an EMBL/GenBank/DDBJ whole genome shotgun (WGS) entry which is preliminary data.</text>
</comment>
<dbReference type="InterPro" id="IPR022385">
    <property type="entry name" value="Rhs_assc_core"/>
</dbReference>
<feature type="compositionally biased region" description="Low complexity" evidence="1">
    <location>
        <begin position="2036"/>
        <end position="2047"/>
    </location>
</feature>
<keyword evidence="2" id="KW-1133">Transmembrane helix</keyword>
<feature type="transmembrane region" description="Helical" evidence="2">
    <location>
        <begin position="33"/>
        <end position="55"/>
    </location>
</feature>
<dbReference type="PANTHER" id="PTHR32305">
    <property type="match status" value="1"/>
</dbReference>
<protein>
    <submittedName>
        <fullName evidence="3">RHS repeat-associated core domain-containing protein</fullName>
    </submittedName>
</protein>
<dbReference type="PANTHER" id="PTHR32305:SF17">
    <property type="entry name" value="TRNA NUCLEASE WAPA"/>
    <property type="match status" value="1"/>
</dbReference>
<dbReference type="NCBIfam" id="TIGR03696">
    <property type="entry name" value="Rhs_assc_core"/>
    <property type="match status" value="1"/>
</dbReference>
<dbReference type="Proteomes" id="UP001596470">
    <property type="component" value="Unassembled WGS sequence"/>
</dbReference>